<gene>
    <name evidence="2" type="ORF">H4W34_002285</name>
</gene>
<keyword evidence="1" id="KW-1133">Transmembrane helix</keyword>
<dbReference type="RefSeq" id="WP_192759139.1">
    <property type="nucleotide sequence ID" value="NZ_JADBDZ010000001.1"/>
</dbReference>
<evidence type="ECO:0000313" key="2">
    <source>
        <dbReference type="EMBL" id="MBE1532452.1"/>
    </source>
</evidence>
<comment type="caution">
    <text evidence="2">The sequence shown here is derived from an EMBL/GenBank/DDBJ whole genome shotgun (WGS) entry which is preliminary data.</text>
</comment>
<dbReference type="EMBL" id="JADBDZ010000001">
    <property type="protein sequence ID" value="MBE1532452.1"/>
    <property type="molecule type" value="Genomic_DNA"/>
</dbReference>
<feature type="transmembrane region" description="Helical" evidence="1">
    <location>
        <begin position="63"/>
        <end position="83"/>
    </location>
</feature>
<keyword evidence="1" id="KW-0812">Transmembrane</keyword>
<sequence length="119" mass="12732">MSPTRALLSLAAALGAMLGLTALVWFGPGDHGLMMPHLMWALGLAAVTALVLIRLVRLDRRIWWTIALAALGGAALVFVKFAVTVTPFGWAPALCVLAAAAVLVRPAVRAPRRPRDWTR</sequence>
<feature type="transmembrane region" description="Helical" evidence="1">
    <location>
        <begin position="89"/>
        <end position="108"/>
    </location>
</feature>
<organism evidence="2 3">
    <name type="scientific">Actinomadura algeriensis</name>
    <dbReference type="NCBI Taxonomy" id="1679523"/>
    <lineage>
        <taxon>Bacteria</taxon>
        <taxon>Bacillati</taxon>
        <taxon>Actinomycetota</taxon>
        <taxon>Actinomycetes</taxon>
        <taxon>Streptosporangiales</taxon>
        <taxon>Thermomonosporaceae</taxon>
        <taxon>Actinomadura</taxon>
    </lineage>
</organism>
<name>A0ABR9JPH1_9ACTN</name>
<evidence type="ECO:0000256" key="1">
    <source>
        <dbReference type="SAM" id="Phobius"/>
    </source>
</evidence>
<feature type="transmembrane region" description="Helical" evidence="1">
    <location>
        <begin position="7"/>
        <end position="26"/>
    </location>
</feature>
<dbReference type="Proteomes" id="UP000627838">
    <property type="component" value="Unassembled WGS sequence"/>
</dbReference>
<protein>
    <submittedName>
        <fullName evidence="2">Peptidoglycan/LPS O-acetylase OafA/YrhL</fullName>
    </submittedName>
</protein>
<proteinExistence type="predicted"/>
<accession>A0ABR9JPH1</accession>
<keyword evidence="3" id="KW-1185">Reference proteome</keyword>
<evidence type="ECO:0000313" key="3">
    <source>
        <dbReference type="Proteomes" id="UP000627838"/>
    </source>
</evidence>
<reference evidence="2 3" key="1">
    <citation type="submission" date="2020-10" db="EMBL/GenBank/DDBJ databases">
        <title>Sequencing the genomes of 1000 actinobacteria strains.</title>
        <authorList>
            <person name="Klenk H.-P."/>
        </authorList>
    </citation>
    <scope>NUCLEOTIDE SEQUENCE [LARGE SCALE GENOMIC DNA]</scope>
    <source>
        <strain evidence="2 3">DSM 46744</strain>
    </source>
</reference>
<keyword evidence="1" id="KW-0472">Membrane</keyword>
<feature type="transmembrane region" description="Helical" evidence="1">
    <location>
        <begin position="38"/>
        <end position="56"/>
    </location>
</feature>